<evidence type="ECO:0000256" key="1">
    <source>
        <dbReference type="ARBA" id="ARBA00001974"/>
    </source>
</evidence>
<dbReference type="PANTHER" id="PTHR42887:SF1">
    <property type="entry name" value="BLR3961 PROTEIN"/>
    <property type="match status" value="1"/>
</dbReference>
<evidence type="ECO:0008006" key="8">
    <source>
        <dbReference type="Google" id="ProtNLM"/>
    </source>
</evidence>
<dbReference type="InterPro" id="IPR055178">
    <property type="entry name" value="RsdA/BaiN/AoA(So)-like_dom"/>
</dbReference>
<dbReference type="Proteomes" id="UP000199470">
    <property type="component" value="Unassembled WGS sequence"/>
</dbReference>
<organism evidence="6 7">
    <name type="scientific">Rugamonas rubra</name>
    <dbReference type="NCBI Taxonomy" id="758825"/>
    <lineage>
        <taxon>Bacteria</taxon>
        <taxon>Pseudomonadati</taxon>
        <taxon>Pseudomonadota</taxon>
        <taxon>Betaproteobacteria</taxon>
        <taxon>Burkholderiales</taxon>
        <taxon>Oxalobacteraceae</taxon>
        <taxon>Telluria group</taxon>
        <taxon>Rugamonas</taxon>
    </lineage>
</organism>
<dbReference type="Pfam" id="PF03486">
    <property type="entry name" value="HI0933_like"/>
    <property type="match status" value="1"/>
</dbReference>
<keyword evidence="3" id="KW-0274">FAD</keyword>
<dbReference type="InterPro" id="IPR022460">
    <property type="entry name" value="Flavoprotein_PP4765"/>
</dbReference>
<dbReference type="NCBIfam" id="TIGR03862">
    <property type="entry name" value="flavo_PP4765"/>
    <property type="match status" value="1"/>
</dbReference>
<dbReference type="Gene3D" id="2.40.30.10">
    <property type="entry name" value="Translation factors"/>
    <property type="match status" value="1"/>
</dbReference>
<dbReference type="PRINTS" id="PR00368">
    <property type="entry name" value="FADPNR"/>
</dbReference>
<dbReference type="InterPro" id="IPR023166">
    <property type="entry name" value="BaiN-like_dom_sf"/>
</dbReference>
<feature type="domain" description="RsdA/BaiN/AoA(So)-like Rossmann fold-like" evidence="4">
    <location>
        <begin position="9"/>
        <end position="402"/>
    </location>
</feature>
<evidence type="ECO:0000313" key="6">
    <source>
        <dbReference type="EMBL" id="SFM66440.1"/>
    </source>
</evidence>
<evidence type="ECO:0000313" key="7">
    <source>
        <dbReference type="Proteomes" id="UP000199470"/>
    </source>
</evidence>
<dbReference type="PANTHER" id="PTHR42887">
    <property type="entry name" value="OS12G0638800 PROTEIN"/>
    <property type="match status" value="1"/>
</dbReference>
<keyword evidence="7" id="KW-1185">Reference proteome</keyword>
<dbReference type="SUPFAM" id="SSF160996">
    <property type="entry name" value="HI0933 insert domain-like"/>
    <property type="match status" value="1"/>
</dbReference>
<dbReference type="RefSeq" id="WP_093390301.1">
    <property type="nucleotide sequence ID" value="NZ_FOTW01000027.1"/>
</dbReference>
<evidence type="ECO:0000256" key="3">
    <source>
        <dbReference type="ARBA" id="ARBA00022827"/>
    </source>
</evidence>
<dbReference type="Gene3D" id="1.10.8.260">
    <property type="entry name" value="HI0933 insert domain-like"/>
    <property type="match status" value="1"/>
</dbReference>
<evidence type="ECO:0000259" key="4">
    <source>
        <dbReference type="Pfam" id="PF03486"/>
    </source>
</evidence>
<dbReference type="AlphaFoldDB" id="A0A1I4SQ39"/>
<dbReference type="OrthoDB" id="5288829at2"/>
<sequence length="417" mass="43957">MQSHSQTPRVAVIGGGPAGLMAAQTLAEGGARVDLYDAMPSVGRKFLLAGRGGMNITHAEPFDDFVTRYGAAGAALLPQLQAFGPQQVRDWVHGLGVDTFVGTSGRVFPTDMKAAPLLRAWLHRLRESGVQFHMRHRWQGWRDDALLFATPDGGHTVRADATVLALGGASWARLGSDGAWQALLAPRGVELAPLVPANCGFDVDWSAHFASRHAGEPLTTVAIVSTDAHGRQVRKQGQFVVTGGGVEGSLIYALSAALREQIAADGSATIHLDLLPDWSAERVADEVARPRGARSMSSHLQSRLGIKGVKSGLLRECIGAEEFADPERLARAIKALPVRLLRPRPIDEAISSAGGVRFAALEGAMLKAAPGVFVAGEMVDWEAPTGGYLLTACLAGGLAAGQDVLRWLGRGGESQGA</sequence>
<evidence type="ECO:0000259" key="5">
    <source>
        <dbReference type="Pfam" id="PF22780"/>
    </source>
</evidence>
<comment type="cofactor">
    <cofactor evidence="1">
        <name>FAD</name>
        <dbReference type="ChEBI" id="CHEBI:57692"/>
    </cofactor>
</comment>
<dbReference type="InterPro" id="IPR057661">
    <property type="entry name" value="RsdA/BaiN/AoA(So)_Rossmann"/>
</dbReference>
<reference evidence="6 7" key="1">
    <citation type="submission" date="2016-10" db="EMBL/GenBank/DDBJ databases">
        <authorList>
            <person name="de Groot N.N."/>
        </authorList>
    </citation>
    <scope>NUCLEOTIDE SEQUENCE [LARGE SCALE GENOMIC DNA]</scope>
    <source>
        <strain evidence="6 7">ATCC 43154</strain>
    </source>
</reference>
<dbReference type="STRING" id="758825.SAMN02982985_04872"/>
<keyword evidence="2" id="KW-0285">Flavoprotein</keyword>
<evidence type="ECO:0000256" key="2">
    <source>
        <dbReference type="ARBA" id="ARBA00022630"/>
    </source>
</evidence>
<dbReference type="InterPro" id="IPR036188">
    <property type="entry name" value="FAD/NAD-bd_sf"/>
</dbReference>
<feature type="domain" description="RsdA/BaiN/AoA(So)-like insert" evidence="5">
    <location>
        <begin position="195"/>
        <end position="351"/>
    </location>
</feature>
<dbReference type="InterPro" id="IPR004792">
    <property type="entry name" value="BaiN-like"/>
</dbReference>
<gene>
    <name evidence="6" type="ORF">SAMN02982985_04872</name>
</gene>
<name>A0A1I4SQ39_9BURK</name>
<dbReference type="NCBIfam" id="TIGR00275">
    <property type="entry name" value="aminoacetone oxidase family FAD-binding enzyme"/>
    <property type="match status" value="1"/>
</dbReference>
<dbReference type="Gene3D" id="3.50.50.60">
    <property type="entry name" value="FAD/NAD(P)-binding domain"/>
    <property type="match status" value="1"/>
</dbReference>
<dbReference type="SUPFAM" id="SSF51905">
    <property type="entry name" value="FAD/NAD(P)-binding domain"/>
    <property type="match status" value="1"/>
</dbReference>
<accession>A0A1I4SQ39</accession>
<proteinExistence type="predicted"/>
<protein>
    <recommendedName>
        <fullName evidence="8">TIGR03862 family flavoprotein</fullName>
    </recommendedName>
</protein>
<dbReference type="EMBL" id="FOTW01000027">
    <property type="protein sequence ID" value="SFM66440.1"/>
    <property type="molecule type" value="Genomic_DNA"/>
</dbReference>
<dbReference type="Pfam" id="PF22780">
    <property type="entry name" value="HI0933_like_1st"/>
    <property type="match status" value="1"/>
</dbReference>